<keyword evidence="7 9" id="KW-0378">Hydrolase</keyword>
<keyword evidence="4 9" id="KW-0540">Nuclease</keyword>
<evidence type="ECO:0000313" key="11">
    <source>
        <dbReference type="Proteomes" id="UP000318521"/>
    </source>
</evidence>
<dbReference type="PANTHER" id="PTHR46986">
    <property type="entry name" value="ENDORIBONUCLEASE YBEY, CHLOROPLASTIC"/>
    <property type="match status" value="1"/>
</dbReference>
<dbReference type="GO" id="GO:0006364">
    <property type="term" value="P:rRNA processing"/>
    <property type="evidence" value="ECO:0007669"/>
    <property type="project" value="UniProtKB-UniRule"/>
</dbReference>
<keyword evidence="3 9" id="KW-0698">rRNA processing</keyword>
<keyword evidence="11" id="KW-1185">Reference proteome</keyword>
<dbReference type="Pfam" id="PF02130">
    <property type="entry name" value="YbeY"/>
    <property type="match status" value="1"/>
</dbReference>
<proteinExistence type="inferred from homology"/>
<name>A0A553ZZ98_9BACI</name>
<dbReference type="GO" id="GO:0004222">
    <property type="term" value="F:metalloendopeptidase activity"/>
    <property type="evidence" value="ECO:0007669"/>
    <property type="project" value="InterPro"/>
</dbReference>
<keyword evidence="5 9" id="KW-0479">Metal-binding</keyword>
<feature type="binding site" evidence="9">
    <location>
        <position position="125"/>
    </location>
    <ligand>
        <name>Zn(2+)</name>
        <dbReference type="ChEBI" id="CHEBI:29105"/>
        <note>catalytic</note>
    </ligand>
</feature>
<evidence type="ECO:0000256" key="6">
    <source>
        <dbReference type="ARBA" id="ARBA00022759"/>
    </source>
</evidence>
<dbReference type="SUPFAM" id="SSF55486">
    <property type="entry name" value="Metalloproteases ('zincins'), catalytic domain"/>
    <property type="match status" value="1"/>
</dbReference>
<evidence type="ECO:0000313" key="10">
    <source>
        <dbReference type="EMBL" id="TSB46759.1"/>
    </source>
</evidence>
<dbReference type="RefSeq" id="WP_143848653.1">
    <property type="nucleotide sequence ID" value="NZ_VLXZ01000005.1"/>
</dbReference>
<keyword evidence="8 9" id="KW-0862">Zinc</keyword>
<dbReference type="InterPro" id="IPR020549">
    <property type="entry name" value="YbeY_CS"/>
</dbReference>
<dbReference type="PANTHER" id="PTHR46986:SF1">
    <property type="entry name" value="ENDORIBONUCLEASE YBEY, CHLOROPLASTIC"/>
    <property type="match status" value="1"/>
</dbReference>
<protein>
    <recommendedName>
        <fullName evidence="9">Endoribonuclease YbeY</fullName>
        <ecNumber evidence="9">3.1.-.-</ecNumber>
    </recommendedName>
</protein>
<dbReference type="EMBL" id="VLXZ01000005">
    <property type="protein sequence ID" value="TSB46759.1"/>
    <property type="molecule type" value="Genomic_DNA"/>
</dbReference>
<dbReference type="Proteomes" id="UP000318521">
    <property type="component" value="Unassembled WGS sequence"/>
</dbReference>
<evidence type="ECO:0000256" key="9">
    <source>
        <dbReference type="HAMAP-Rule" id="MF_00009"/>
    </source>
</evidence>
<dbReference type="InterPro" id="IPR002036">
    <property type="entry name" value="YbeY"/>
</dbReference>
<comment type="subcellular location">
    <subcellularLocation>
        <location evidence="9">Cytoplasm</location>
    </subcellularLocation>
</comment>
<dbReference type="GO" id="GO:0004521">
    <property type="term" value="F:RNA endonuclease activity"/>
    <property type="evidence" value="ECO:0007669"/>
    <property type="project" value="UniProtKB-UniRule"/>
</dbReference>
<dbReference type="OrthoDB" id="9807740at2"/>
<evidence type="ECO:0000256" key="3">
    <source>
        <dbReference type="ARBA" id="ARBA00022552"/>
    </source>
</evidence>
<gene>
    <name evidence="9 10" type="primary">ybeY</name>
    <name evidence="10" type="ORF">FN960_10465</name>
</gene>
<keyword evidence="2 9" id="KW-0690">Ribosome biogenesis</keyword>
<comment type="similarity">
    <text evidence="1 9">Belongs to the endoribonuclease YbeY family.</text>
</comment>
<evidence type="ECO:0000256" key="1">
    <source>
        <dbReference type="ARBA" id="ARBA00010875"/>
    </source>
</evidence>
<dbReference type="InterPro" id="IPR023091">
    <property type="entry name" value="MetalPrtase_cat_dom_sf_prd"/>
</dbReference>
<dbReference type="Gene3D" id="3.40.390.30">
    <property type="entry name" value="Metalloproteases ('zincins'), catalytic domain"/>
    <property type="match status" value="1"/>
</dbReference>
<keyword evidence="9" id="KW-0963">Cytoplasm</keyword>
<dbReference type="GO" id="GO:0008270">
    <property type="term" value="F:zinc ion binding"/>
    <property type="evidence" value="ECO:0007669"/>
    <property type="project" value="UniProtKB-UniRule"/>
</dbReference>
<feature type="binding site" evidence="9">
    <location>
        <position position="131"/>
    </location>
    <ligand>
        <name>Zn(2+)</name>
        <dbReference type="ChEBI" id="CHEBI:29105"/>
        <note>catalytic</note>
    </ligand>
</feature>
<dbReference type="NCBIfam" id="TIGR00043">
    <property type="entry name" value="rRNA maturation RNase YbeY"/>
    <property type="match status" value="1"/>
</dbReference>
<keyword evidence="6 9" id="KW-0255">Endonuclease</keyword>
<evidence type="ECO:0000256" key="5">
    <source>
        <dbReference type="ARBA" id="ARBA00022723"/>
    </source>
</evidence>
<dbReference type="HAMAP" id="MF_00009">
    <property type="entry name" value="Endoribonucl_YbeY"/>
    <property type="match status" value="1"/>
</dbReference>
<dbReference type="GO" id="GO:0005737">
    <property type="term" value="C:cytoplasm"/>
    <property type="evidence" value="ECO:0007669"/>
    <property type="project" value="UniProtKB-SubCell"/>
</dbReference>
<comment type="caution">
    <text evidence="10">The sequence shown here is derived from an EMBL/GenBank/DDBJ whole genome shotgun (WGS) entry which is preliminary data.</text>
</comment>
<dbReference type="AlphaFoldDB" id="A0A553ZZ98"/>
<organism evidence="10 11">
    <name type="scientific">Alkalicoccobacillus porphyridii</name>
    <dbReference type="NCBI Taxonomy" id="2597270"/>
    <lineage>
        <taxon>Bacteria</taxon>
        <taxon>Bacillati</taxon>
        <taxon>Bacillota</taxon>
        <taxon>Bacilli</taxon>
        <taxon>Bacillales</taxon>
        <taxon>Bacillaceae</taxon>
        <taxon>Alkalicoccobacillus</taxon>
    </lineage>
</organism>
<evidence type="ECO:0000256" key="8">
    <source>
        <dbReference type="ARBA" id="ARBA00022833"/>
    </source>
</evidence>
<reference evidence="10 11" key="1">
    <citation type="submission" date="2019-07" db="EMBL/GenBank/DDBJ databases">
        <authorList>
            <person name="Park Y.J."/>
            <person name="Jeong S.E."/>
            <person name="Jung H.S."/>
        </authorList>
    </citation>
    <scope>NUCLEOTIDE SEQUENCE [LARGE SCALE GENOMIC DNA]</scope>
    <source>
        <strain evidence="11">P16(2019)</strain>
    </source>
</reference>
<accession>A0A553ZZ98</accession>
<dbReference type="EC" id="3.1.-.-" evidence="9"/>
<comment type="cofactor">
    <cofactor evidence="9">
        <name>Zn(2+)</name>
        <dbReference type="ChEBI" id="CHEBI:29105"/>
    </cofactor>
    <text evidence="9">Binds 1 zinc ion.</text>
</comment>
<evidence type="ECO:0000256" key="7">
    <source>
        <dbReference type="ARBA" id="ARBA00022801"/>
    </source>
</evidence>
<evidence type="ECO:0000256" key="2">
    <source>
        <dbReference type="ARBA" id="ARBA00022517"/>
    </source>
</evidence>
<sequence length="155" mass="17594">MAILVEVSDETSTLTAKQMEQVESVLKHAAALEQLEGEYEVSVSFVDEDEIRQINHGHRGIDRGTDVLSFALNEGVEEVAQSIEGMPNLLGDIIISTERITQQAKEYEHSFERELGFLIVHGFLHLLGYDHMDSEEEKVMFKRQEEILTSYGLVR</sequence>
<feature type="binding site" evidence="9">
    <location>
        <position position="121"/>
    </location>
    <ligand>
        <name>Zn(2+)</name>
        <dbReference type="ChEBI" id="CHEBI:29105"/>
        <note>catalytic</note>
    </ligand>
</feature>
<evidence type="ECO:0000256" key="4">
    <source>
        <dbReference type="ARBA" id="ARBA00022722"/>
    </source>
</evidence>
<dbReference type="PROSITE" id="PS01306">
    <property type="entry name" value="UPF0054"/>
    <property type="match status" value="1"/>
</dbReference>
<comment type="function">
    <text evidence="9">Single strand-specific metallo-endoribonuclease involved in late-stage 70S ribosome quality control and in maturation of the 3' terminus of the 16S rRNA.</text>
</comment>